<dbReference type="EMBL" id="RJJE01000002">
    <property type="protein sequence ID" value="RNI32445.1"/>
    <property type="molecule type" value="Genomic_DNA"/>
</dbReference>
<evidence type="ECO:0008006" key="3">
    <source>
        <dbReference type="Google" id="ProtNLM"/>
    </source>
</evidence>
<dbReference type="RefSeq" id="WP_123131745.1">
    <property type="nucleotide sequence ID" value="NZ_RJJE01000002.1"/>
</dbReference>
<evidence type="ECO:0000313" key="2">
    <source>
        <dbReference type="Proteomes" id="UP000271010"/>
    </source>
</evidence>
<organism evidence="1 2">
    <name type="scientific">Rufibacter immobilis</name>
    <dbReference type="NCBI Taxonomy" id="1348778"/>
    <lineage>
        <taxon>Bacteria</taxon>
        <taxon>Pseudomonadati</taxon>
        <taxon>Bacteroidota</taxon>
        <taxon>Cytophagia</taxon>
        <taxon>Cytophagales</taxon>
        <taxon>Hymenobacteraceae</taxon>
        <taxon>Rufibacter</taxon>
    </lineage>
</organism>
<dbReference type="OrthoDB" id="979415at2"/>
<protein>
    <recommendedName>
        <fullName evidence="3">STAS/SEC14 domain-containing protein</fullName>
    </recommendedName>
</protein>
<name>A0A3M9N4X3_9BACT</name>
<evidence type="ECO:0000313" key="1">
    <source>
        <dbReference type="EMBL" id="RNI32445.1"/>
    </source>
</evidence>
<proteinExistence type="predicted"/>
<sequence length="142" mass="16537">MRKIYYEAEGLVLSYDEGQQVAYAVWNGFLNSQEFREATLKCVELMEEKGILRWLADNRKMKAIRQADQLWFVDNILPRILRSPLLRMATLVSEDLFNKMAVERLLQRTGEVQLALRDFDSEAEAMVWLLSPFSTQNSSQAE</sequence>
<gene>
    <name evidence="1" type="ORF">EFA69_03735</name>
</gene>
<dbReference type="Proteomes" id="UP000271010">
    <property type="component" value="Unassembled WGS sequence"/>
</dbReference>
<accession>A0A3M9N4X3</accession>
<reference evidence="1 2" key="1">
    <citation type="submission" date="2018-11" db="EMBL/GenBank/DDBJ databases">
        <title>Rufibacter latericius sp. nov., isolated from water in Baiyang Lake.</title>
        <authorList>
            <person name="Yang Y."/>
        </authorList>
    </citation>
    <scope>NUCLEOTIDE SEQUENCE [LARGE SCALE GENOMIC DNA]</scope>
    <source>
        <strain evidence="1 2">MCC P1</strain>
    </source>
</reference>
<dbReference type="AlphaFoldDB" id="A0A3M9N4X3"/>
<comment type="caution">
    <text evidence="1">The sequence shown here is derived from an EMBL/GenBank/DDBJ whole genome shotgun (WGS) entry which is preliminary data.</text>
</comment>
<keyword evidence="2" id="KW-1185">Reference proteome</keyword>